<dbReference type="Gene3D" id="3.30.420.40">
    <property type="match status" value="3"/>
</dbReference>
<name>A0A371CC10_YARLL</name>
<dbReference type="InterPro" id="IPR004000">
    <property type="entry name" value="Actin"/>
</dbReference>
<dbReference type="InterPro" id="IPR043129">
    <property type="entry name" value="ATPase_NBD"/>
</dbReference>
<dbReference type="EMBL" id="KZ857329">
    <property type="protein sequence ID" value="RDW27610.1"/>
    <property type="molecule type" value="Genomic_DNA"/>
</dbReference>
<dbReference type="InterPro" id="IPR020902">
    <property type="entry name" value="Actin/actin-like_CS"/>
</dbReference>
<dbReference type="Proteomes" id="UP000256601">
    <property type="component" value="Unassembled WGS sequence"/>
</dbReference>
<dbReference type="VEuPathDB" id="FungiDB:YALI1_F34928g"/>
<organism evidence="2 3">
    <name type="scientific">Yarrowia lipolytica</name>
    <name type="common">Candida lipolytica</name>
    <dbReference type="NCBI Taxonomy" id="4952"/>
    <lineage>
        <taxon>Eukaryota</taxon>
        <taxon>Fungi</taxon>
        <taxon>Dikarya</taxon>
        <taxon>Ascomycota</taxon>
        <taxon>Saccharomycotina</taxon>
        <taxon>Dipodascomycetes</taxon>
        <taxon>Dipodascales</taxon>
        <taxon>Dipodascales incertae sedis</taxon>
        <taxon>Yarrowia</taxon>
    </lineage>
</organism>
<gene>
    <name evidence="2" type="ORF">B0I71DRAFT_128860</name>
</gene>
<dbReference type="PANTHER" id="PTHR11937">
    <property type="entry name" value="ACTIN"/>
    <property type="match status" value="1"/>
</dbReference>
<reference evidence="2 3" key="1">
    <citation type="submission" date="2018-07" db="EMBL/GenBank/DDBJ databases">
        <title>Draft Genome Assemblies for Five Robust Yarrowia lipolytica Strains Exhibiting High Lipid Production and Pentose Sugar Utilization and Sugar Alcohol Secretion from Undetoxified Lignocellulosic Biomass Hydrolysates.</title>
        <authorList>
            <consortium name="DOE Joint Genome Institute"/>
            <person name="Walker C."/>
            <person name="Ryu S."/>
            <person name="Na H."/>
            <person name="Zane M."/>
            <person name="LaButti K."/>
            <person name="Lipzen A."/>
            <person name="Haridas S."/>
            <person name="Barry K."/>
            <person name="Grigoriev I.V."/>
            <person name="Quarterman J."/>
            <person name="Slininger P."/>
            <person name="Dien B."/>
            <person name="Trinh C.T."/>
        </authorList>
    </citation>
    <scope>NUCLEOTIDE SEQUENCE [LARGE SCALE GENOMIC DNA]</scope>
    <source>
        <strain evidence="2 3">YB392</strain>
    </source>
</reference>
<dbReference type="VEuPathDB" id="FungiDB:YALI0_F27533g"/>
<dbReference type="AlphaFoldDB" id="A0A371CC10"/>
<evidence type="ECO:0000313" key="3">
    <source>
        <dbReference type="Proteomes" id="UP000256601"/>
    </source>
</evidence>
<evidence type="ECO:0000256" key="1">
    <source>
        <dbReference type="RuleBase" id="RU000487"/>
    </source>
</evidence>
<sequence length="432" mass="47034">MTTTAPAPQVYGGDEVATLVIDTGSSYTRVGYAGEDTPKLVVSTECGLMADEDVEMEDDTSNTTKKLNKYKVGDSANLPLPNMEVLHPLTDGIVADWDAVQNIWEYSLARLNADTKTHPLMLTEPCWNTQANKLKALEIAFESLEVPASYLVKDAVASAFAAGKGNALVLDVGSEVASVTPVIDGLVLYKPARRSQYAGDYLDRQIKKVLVSRGIDLTPRFEIKNKKAVEMGEPPVFTKRELPNVTQSFTDLQVSRILSEFKDSMCQVNDVPLTPEISGEAADRVFEFPTGYSTTFGADRLSTSESLFKPSEYPFDGETVPDTARGLSEMVVDTINASNVDVRAHLANNIVITGGGSLVQGLSDRVSKDVTQALSGLKVRVAAASNQEERRHGAWIGGSVLGSLGSFHQLWVSKQEWQEKGGDYLVEKKRFK</sequence>
<dbReference type="Gene3D" id="3.90.640.10">
    <property type="entry name" value="Actin, Chain A, domain 4"/>
    <property type="match status" value="1"/>
</dbReference>
<dbReference type="Pfam" id="PF00022">
    <property type="entry name" value="Actin"/>
    <property type="match status" value="1"/>
</dbReference>
<protein>
    <submittedName>
        <fullName evidence="2">Actin-related protein 4</fullName>
    </submittedName>
</protein>
<evidence type="ECO:0000313" key="2">
    <source>
        <dbReference type="EMBL" id="RDW27610.1"/>
    </source>
</evidence>
<accession>A0A371CC10</accession>
<dbReference type="FunFam" id="3.30.420.40:FF:000058">
    <property type="entry name" value="Putative actin-related protein 5"/>
    <property type="match status" value="1"/>
</dbReference>
<dbReference type="CDD" id="cd13395">
    <property type="entry name" value="ASKHA_NBD_Arp4_ACTL6-like"/>
    <property type="match status" value="1"/>
</dbReference>
<dbReference type="PROSITE" id="PS01132">
    <property type="entry name" value="ACTINS_ACT_LIKE"/>
    <property type="match status" value="1"/>
</dbReference>
<proteinExistence type="inferred from homology"/>
<dbReference type="SMART" id="SM00268">
    <property type="entry name" value="ACTIN"/>
    <property type="match status" value="1"/>
</dbReference>
<dbReference type="SUPFAM" id="SSF53067">
    <property type="entry name" value="Actin-like ATPase domain"/>
    <property type="match status" value="2"/>
</dbReference>
<comment type="similarity">
    <text evidence="1">Belongs to the actin family.</text>
</comment>